<protein>
    <submittedName>
        <fullName evidence="1">Uncharacterized protein</fullName>
    </submittedName>
</protein>
<comment type="caution">
    <text evidence="1">The sequence shown here is derived from an EMBL/GenBank/DDBJ whole genome shotgun (WGS) entry which is preliminary data.</text>
</comment>
<reference evidence="1 2" key="1">
    <citation type="journal article" date="2023" name="Plants (Basel)">
        <title>Bridging the Gap: Combining Genomics and Transcriptomics Approaches to Understand Stylosanthes scabra, an Orphan Legume from the Brazilian Caatinga.</title>
        <authorList>
            <person name="Ferreira-Neto J.R.C."/>
            <person name="da Silva M.D."/>
            <person name="Binneck E."/>
            <person name="de Melo N.F."/>
            <person name="da Silva R.H."/>
            <person name="de Melo A.L.T.M."/>
            <person name="Pandolfi V."/>
            <person name="Bustamante F.O."/>
            <person name="Brasileiro-Vidal A.C."/>
            <person name="Benko-Iseppon A.M."/>
        </authorList>
    </citation>
    <scope>NUCLEOTIDE SEQUENCE [LARGE SCALE GENOMIC DNA]</scope>
    <source>
        <tissue evidence="1">Leaves</tissue>
    </source>
</reference>
<proteinExistence type="predicted"/>
<organism evidence="1 2">
    <name type="scientific">Stylosanthes scabra</name>
    <dbReference type="NCBI Taxonomy" id="79078"/>
    <lineage>
        <taxon>Eukaryota</taxon>
        <taxon>Viridiplantae</taxon>
        <taxon>Streptophyta</taxon>
        <taxon>Embryophyta</taxon>
        <taxon>Tracheophyta</taxon>
        <taxon>Spermatophyta</taxon>
        <taxon>Magnoliopsida</taxon>
        <taxon>eudicotyledons</taxon>
        <taxon>Gunneridae</taxon>
        <taxon>Pentapetalae</taxon>
        <taxon>rosids</taxon>
        <taxon>fabids</taxon>
        <taxon>Fabales</taxon>
        <taxon>Fabaceae</taxon>
        <taxon>Papilionoideae</taxon>
        <taxon>50 kb inversion clade</taxon>
        <taxon>dalbergioids sensu lato</taxon>
        <taxon>Dalbergieae</taxon>
        <taxon>Pterocarpus clade</taxon>
        <taxon>Stylosanthes</taxon>
    </lineage>
</organism>
<gene>
    <name evidence="1" type="ORF">PIB30_060890</name>
</gene>
<keyword evidence="2" id="KW-1185">Reference proteome</keyword>
<name>A0ABU6UK76_9FABA</name>
<accession>A0ABU6UK76</accession>
<dbReference type="EMBL" id="JASCZI010121373">
    <property type="protein sequence ID" value="MED6161454.1"/>
    <property type="molecule type" value="Genomic_DNA"/>
</dbReference>
<sequence>MVEALKSLREETNSEPTSEAAGWLFSPFAMMSSDDYRGIMVGSGRAALATTSGARCGSGGWPLSHLSLDHPYFPGKSDGTGQATMKQLLCVSIR</sequence>
<dbReference type="Proteomes" id="UP001341840">
    <property type="component" value="Unassembled WGS sequence"/>
</dbReference>
<evidence type="ECO:0000313" key="2">
    <source>
        <dbReference type="Proteomes" id="UP001341840"/>
    </source>
</evidence>
<evidence type="ECO:0000313" key="1">
    <source>
        <dbReference type="EMBL" id="MED6161454.1"/>
    </source>
</evidence>